<proteinExistence type="predicted"/>
<evidence type="ECO:0000313" key="3">
    <source>
        <dbReference type="Proteomes" id="UP000616608"/>
    </source>
</evidence>
<evidence type="ECO:0000313" key="2">
    <source>
        <dbReference type="EMBL" id="GGG31866.1"/>
    </source>
</evidence>
<name>A0A917LJN3_9BACI</name>
<evidence type="ECO:0008006" key="4">
    <source>
        <dbReference type="Google" id="ProtNLM"/>
    </source>
</evidence>
<keyword evidence="1" id="KW-0812">Transmembrane</keyword>
<sequence>MYKKVIVITASVLFSLLTLLAIIIMDLHDRDFPQDLDVESKVTLDFTNSPLTIDESFELLEKENKRLALGLLKIVPNLEDKTQGKLFVDLSEDIKEQEFTWFNHERGVIVGKERLAHSYPDGEYYIRHANKNEQFKETLHKNGVEVVLREPSIFYTLLFVLFESGFTIAIIASIILMTTLSLLWLAIKAKGRALRVLNGVPTSRIQIQDLSGFIALLLLASSIILIGSILYIGIFHQWMYLGIFLVISLALQLIVLVTTVLFTIIMSLLTWPKAWMLATRQPAIKNLRLVTTALQLLTFILVVILANAAWHAYQNSKQVALEMQQWNQLSDQVALEFATDLDGMRLVESHIENVIREMEEDYHVLLSYTLSKDMGFAEDFGEYEYVSFVNQGWLDTLGVEENQLTEINKEALSHTIVKSIDENLEIWFKEGNQANMSQEITFMTPSNEQAIAVSVGGGGEQLVFTDNVLLVILPSISTLYSESSLTSMVSGKNITFTGAIATQRELQNQNLDAKGLRQAGVTGEINVVYIAENGMLQAQYAAYMAWLRNLSLISILLSFTIVTAMNAFITALIHAKKNFILRLSGERWLYICKDKLMREFLVGAIIIVITLAVYPNRSVPVVLLIAFYGIVVTLLSHFVSIKWCFNQVKERKL</sequence>
<reference evidence="2" key="1">
    <citation type="journal article" date="2014" name="Int. J. Syst. Evol. Microbiol.">
        <title>Complete genome sequence of Corynebacterium casei LMG S-19264T (=DSM 44701T), isolated from a smear-ripened cheese.</title>
        <authorList>
            <consortium name="US DOE Joint Genome Institute (JGI-PGF)"/>
            <person name="Walter F."/>
            <person name="Albersmeier A."/>
            <person name="Kalinowski J."/>
            <person name="Ruckert C."/>
        </authorList>
    </citation>
    <scope>NUCLEOTIDE SEQUENCE</scope>
    <source>
        <strain evidence="2">CGMCC 1.15760</strain>
    </source>
</reference>
<organism evidence="2 3">
    <name type="scientific">Lysinibacillus alkalisoli</name>
    <dbReference type="NCBI Taxonomy" id="1911548"/>
    <lineage>
        <taxon>Bacteria</taxon>
        <taxon>Bacillati</taxon>
        <taxon>Bacillota</taxon>
        <taxon>Bacilli</taxon>
        <taxon>Bacillales</taxon>
        <taxon>Bacillaceae</taxon>
        <taxon>Lysinibacillus</taxon>
    </lineage>
</organism>
<feature type="transmembrane region" description="Helical" evidence="1">
    <location>
        <begin position="552"/>
        <end position="575"/>
    </location>
</feature>
<feature type="transmembrane region" description="Helical" evidence="1">
    <location>
        <begin position="596"/>
        <end position="615"/>
    </location>
</feature>
<reference evidence="2" key="2">
    <citation type="submission" date="2020-09" db="EMBL/GenBank/DDBJ databases">
        <authorList>
            <person name="Sun Q."/>
            <person name="Zhou Y."/>
        </authorList>
    </citation>
    <scope>NUCLEOTIDE SEQUENCE</scope>
    <source>
        <strain evidence="2">CGMCC 1.15760</strain>
    </source>
</reference>
<evidence type="ECO:0000256" key="1">
    <source>
        <dbReference type="SAM" id="Phobius"/>
    </source>
</evidence>
<keyword evidence="3" id="KW-1185">Reference proteome</keyword>
<accession>A0A917LJN3</accession>
<dbReference type="Proteomes" id="UP000616608">
    <property type="component" value="Unassembled WGS sequence"/>
</dbReference>
<feature type="transmembrane region" description="Helical" evidence="1">
    <location>
        <begin position="153"/>
        <end position="186"/>
    </location>
</feature>
<dbReference type="AlphaFoldDB" id="A0A917LJN3"/>
<gene>
    <name evidence="2" type="ORF">GCM10007425_28160</name>
</gene>
<comment type="caution">
    <text evidence="2">The sequence shown here is derived from an EMBL/GenBank/DDBJ whole genome shotgun (WGS) entry which is preliminary data.</text>
</comment>
<keyword evidence="1" id="KW-1133">Transmembrane helix</keyword>
<dbReference type="EMBL" id="BMJT01000012">
    <property type="protein sequence ID" value="GGG31866.1"/>
    <property type="molecule type" value="Genomic_DNA"/>
</dbReference>
<dbReference type="RefSeq" id="WP_188615712.1">
    <property type="nucleotide sequence ID" value="NZ_BMJT01000012.1"/>
</dbReference>
<keyword evidence="1" id="KW-0472">Membrane</keyword>
<feature type="transmembrane region" description="Helical" evidence="1">
    <location>
        <begin position="289"/>
        <end position="313"/>
    </location>
</feature>
<feature type="transmembrane region" description="Helical" evidence="1">
    <location>
        <begin position="240"/>
        <end position="269"/>
    </location>
</feature>
<feature type="transmembrane region" description="Helical" evidence="1">
    <location>
        <begin position="621"/>
        <end position="645"/>
    </location>
</feature>
<feature type="transmembrane region" description="Helical" evidence="1">
    <location>
        <begin position="213"/>
        <end position="234"/>
    </location>
</feature>
<protein>
    <recommendedName>
        <fullName evidence="4">DUF1430 domain-containing protein</fullName>
    </recommendedName>
</protein>
<feature type="transmembrane region" description="Helical" evidence="1">
    <location>
        <begin position="5"/>
        <end position="25"/>
    </location>
</feature>